<protein>
    <submittedName>
        <fullName evidence="1">Uncharacterized protein</fullName>
    </submittedName>
</protein>
<keyword evidence="2" id="KW-1185">Reference proteome</keyword>
<organism evidence="1 2">
    <name type="scientific">Caenorhabditis nigoni</name>
    <dbReference type="NCBI Taxonomy" id="1611254"/>
    <lineage>
        <taxon>Eukaryota</taxon>
        <taxon>Metazoa</taxon>
        <taxon>Ecdysozoa</taxon>
        <taxon>Nematoda</taxon>
        <taxon>Chromadorea</taxon>
        <taxon>Rhabditida</taxon>
        <taxon>Rhabditina</taxon>
        <taxon>Rhabditomorpha</taxon>
        <taxon>Rhabditoidea</taxon>
        <taxon>Rhabditidae</taxon>
        <taxon>Peloderinae</taxon>
        <taxon>Caenorhabditis</taxon>
    </lineage>
</organism>
<dbReference type="OrthoDB" id="5856426at2759"/>
<accession>A0A2G5T331</accession>
<sequence>MDATKALASFNSIKTRVTGCHNASIRPDLSKPELAKFRESWKEAIKKNNEAGQRIWTVRNLETVKIPYKDGQTPHPWTVRNQTK</sequence>
<evidence type="ECO:0000313" key="1">
    <source>
        <dbReference type="EMBL" id="PIC21794.1"/>
    </source>
</evidence>
<dbReference type="Proteomes" id="UP000230233">
    <property type="component" value="Chromosome X"/>
</dbReference>
<evidence type="ECO:0000313" key="2">
    <source>
        <dbReference type="Proteomes" id="UP000230233"/>
    </source>
</evidence>
<dbReference type="AlphaFoldDB" id="A0A2G5T331"/>
<proteinExistence type="predicted"/>
<name>A0A2G5T331_9PELO</name>
<comment type="caution">
    <text evidence="1">The sequence shown here is derived from an EMBL/GenBank/DDBJ whole genome shotgun (WGS) entry which is preliminary data.</text>
</comment>
<reference evidence="2" key="1">
    <citation type="submission" date="2017-10" db="EMBL/GenBank/DDBJ databases">
        <title>Rapid genome shrinkage in a self-fertile nematode reveals novel sperm competition proteins.</title>
        <authorList>
            <person name="Yin D."/>
            <person name="Schwarz E.M."/>
            <person name="Thomas C.G."/>
            <person name="Felde R.L."/>
            <person name="Korf I.F."/>
            <person name="Cutter A.D."/>
            <person name="Schartner C.M."/>
            <person name="Ralston E.J."/>
            <person name="Meyer B.J."/>
            <person name="Haag E.S."/>
        </authorList>
    </citation>
    <scope>NUCLEOTIDE SEQUENCE [LARGE SCALE GENOMIC DNA]</scope>
    <source>
        <strain evidence="2">JU1422</strain>
    </source>
</reference>
<dbReference type="EMBL" id="PDUG01000006">
    <property type="protein sequence ID" value="PIC21794.1"/>
    <property type="molecule type" value="Genomic_DNA"/>
</dbReference>
<gene>
    <name evidence="1" type="primary">Cnig_chr_X.g26497</name>
    <name evidence="1" type="ORF">B9Z55_026497</name>
</gene>